<name>A0ABW1EUR9_9ACTN</name>
<protein>
    <submittedName>
        <fullName evidence="8">Glycosyltransferase family 2 protein</fullName>
    </submittedName>
</protein>
<feature type="transmembrane region" description="Helical" evidence="7">
    <location>
        <begin position="16"/>
        <end position="40"/>
    </location>
</feature>
<keyword evidence="6 7" id="KW-0472">Membrane</keyword>
<dbReference type="RefSeq" id="WP_313763758.1">
    <property type="nucleotide sequence ID" value="NZ_BAAAVH010000087.1"/>
</dbReference>
<feature type="transmembrane region" description="Helical" evidence="7">
    <location>
        <begin position="355"/>
        <end position="377"/>
    </location>
</feature>
<evidence type="ECO:0000256" key="6">
    <source>
        <dbReference type="ARBA" id="ARBA00023136"/>
    </source>
</evidence>
<dbReference type="InterPro" id="IPR050321">
    <property type="entry name" value="Glycosyltr_2/OpgH_subfam"/>
</dbReference>
<reference evidence="9" key="1">
    <citation type="journal article" date="2019" name="Int. J. Syst. Evol. Microbiol.">
        <title>The Global Catalogue of Microorganisms (GCM) 10K type strain sequencing project: providing services to taxonomists for standard genome sequencing and annotation.</title>
        <authorList>
            <consortium name="The Broad Institute Genomics Platform"/>
            <consortium name="The Broad Institute Genome Sequencing Center for Infectious Disease"/>
            <person name="Wu L."/>
            <person name="Ma J."/>
        </authorList>
    </citation>
    <scope>NUCLEOTIDE SEQUENCE [LARGE SCALE GENOMIC DNA]</scope>
    <source>
        <strain evidence="9">CGMCC 4.1469</strain>
    </source>
</reference>
<comment type="subcellular location">
    <subcellularLocation>
        <location evidence="1">Membrane</location>
        <topology evidence="1">Multi-pass membrane protein</topology>
    </subcellularLocation>
</comment>
<evidence type="ECO:0000256" key="1">
    <source>
        <dbReference type="ARBA" id="ARBA00004141"/>
    </source>
</evidence>
<evidence type="ECO:0000256" key="4">
    <source>
        <dbReference type="ARBA" id="ARBA00022692"/>
    </source>
</evidence>
<keyword evidence="3" id="KW-0808">Transferase</keyword>
<organism evidence="8 9">
    <name type="scientific">Kitasatospora aburaviensis</name>
    <dbReference type="NCBI Taxonomy" id="67265"/>
    <lineage>
        <taxon>Bacteria</taxon>
        <taxon>Bacillati</taxon>
        <taxon>Actinomycetota</taxon>
        <taxon>Actinomycetes</taxon>
        <taxon>Kitasatosporales</taxon>
        <taxon>Streptomycetaceae</taxon>
        <taxon>Kitasatospora</taxon>
    </lineage>
</organism>
<evidence type="ECO:0000256" key="2">
    <source>
        <dbReference type="ARBA" id="ARBA00022676"/>
    </source>
</evidence>
<dbReference type="PANTHER" id="PTHR43867">
    <property type="entry name" value="CELLULOSE SYNTHASE CATALYTIC SUBUNIT A [UDP-FORMING]"/>
    <property type="match status" value="1"/>
</dbReference>
<feature type="transmembrane region" description="Helical" evidence="7">
    <location>
        <begin position="389"/>
        <end position="410"/>
    </location>
</feature>
<dbReference type="EMBL" id="JBHSOD010000005">
    <property type="protein sequence ID" value="MFC5884674.1"/>
    <property type="molecule type" value="Genomic_DNA"/>
</dbReference>
<gene>
    <name evidence="8" type="ORF">ACFP0N_06695</name>
</gene>
<evidence type="ECO:0000256" key="5">
    <source>
        <dbReference type="ARBA" id="ARBA00022989"/>
    </source>
</evidence>
<dbReference type="Pfam" id="PF13641">
    <property type="entry name" value="Glyco_tranf_2_3"/>
    <property type="match status" value="1"/>
</dbReference>
<dbReference type="PANTHER" id="PTHR43867:SF2">
    <property type="entry name" value="CELLULOSE SYNTHASE CATALYTIC SUBUNIT A [UDP-FORMING]"/>
    <property type="match status" value="1"/>
</dbReference>
<dbReference type="SUPFAM" id="SSF53448">
    <property type="entry name" value="Nucleotide-diphospho-sugar transferases"/>
    <property type="match status" value="1"/>
</dbReference>
<feature type="transmembrane region" description="Helical" evidence="7">
    <location>
        <begin position="422"/>
        <end position="447"/>
    </location>
</feature>
<keyword evidence="9" id="KW-1185">Reference proteome</keyword>
<comment type="caution">
    <text evidence="8">The sequence shown here is derived from an EMBL/GenBank/DDBJ whole genome shotgun (WGS) entry which is preliminary data.</text>
</comment>
<evidence type="ECO:0000256" key="7">
    <source>
        <dbReference type="SAM" id="Phobius"/>
    </source>
</evidence>
<keyword evidence="5 7" id="KW-1133">Transmembrane helix</keyword>
<keyword evidence="2" id="KW-0328">Glycosyltransferase</keyword>
<proteinExistence type="predicted"/>
<keyword evidence="4 7" id="KW-0812">Transmembrane</keyword>
<dbReference type="Proteomes" id="UP001596067">
    <property type="component" value="Unassembled WGS sequence"/>
</dbReference>
<evidence type="ECO:0000313" key="9">
    <source>
        <dbReference type="Proteomes" id="UP001596067"/>
    </source>
</evidence>
<dbReference type="InterPro" id="IPR029044">
    <property type="entry name" value="Nucleotide-diphossugar_trans"/>
</dbReference>
<accession>A0ABW1EUR9</accession>
<dbReference type="Gene3D" id="3.90.550.10">
    <property type="entry name" value="Spore Coat Polysaccharide Biosynthesis Protein SpsA, Chain A"/>
    <property type="match status" value="1"/>
</dbReference>
<evidence type="ECO:0000313" key="8">
    <source>
        <dbReference type="EMBL" id="MFC5884674.1"/>
    </source>
</evidence>
<sequence length="476" mass="52649">MPDALHDWIATRQETLVWLAGLVSLALVGYMALVFGRFLVYWAGSRHAFRHDRPAEPGDPAAFQWHLVIPCRDEEAVVAQTLAGLRVAAPEAHLWVIDDDSEDATRELVLAAGQDPRIHLVQRRRPHARIGKGAALNAAYREISARLPEDADRSRVVIGVVDADGRLDPGTLAQVCSDHALGRPDTGAVQIGVRMRNADDELPLPGRGRTANALARALVRMQDVEFQANNTGMQLLRRRTGSVGLGGNGQFVRLTALDSLTAEEGRAGRPWPERALLEDYESGLDLRLAGWRLTHVTERQVSQEGLVSLRRFLTQRTRWAQGNMQCLRYTGRVLRSPHYTAAGKAEVMYTFLQPVVCVLLVLLTPLSLAITAAGLVLFPAETAEFQLRFGPYMLLAFVLATLPMVFWGLAYRRLVHPDRSRLTGLLWGVLVWLYAYHLFVVAVRAAVRLLLGRNGWAKTRRNAEPVAAGAPTALES</sequence>
<evidence type="ECO:0000256" key="3">
    <source>
        <dbReference type="ARBA" id="ARBA00022679"/>
    </source>
</evidence>